<proteinExistence type="predicted"/>
<feature type="domain" description="Homeobox" evidence="8">
    <location>
        <begin position="100"/>
        <end position="160"/>
    </location>
</feature>
<dbReference type="InterPro" id="IPR051306">
    <property type="entry name" value="Homeobox_regulator"/>
</dbReference>
<dbReference type="Proteomes" id="UP000662637">
    <property type="component" value="Unassembled WGS sequence"/>
</dbReference>
<dbReference type="InterPro" id="IPR001356">
    <property type="entry name" value="HD"/>
</dbReference>
<dbReference type="AlphaFoldDB" id="A0A834V2A7"/>
<sequence>MAQDSSSNGPMLGNHMRHRTKFTKEQLAILINTFNQMPYPHYATRQRLALEIRAEESRIQVWFQNRRARSFFQERRELKEALQSSQGPGKDSLLEGTLSKKIRRPRTTYSPSQLFTLFKAFRKNPYPGIHCREQLAKKIGVPESRVQTWFQNRRSRLHVKIKKEPDESFQGGQGQDRGQSSRYGKPRKWHQLELSSSRHFSEAPALTTAALGTPPLGNPLDPNYSGNINGSQLPSQIEECFHIPGSTNRHIASMLPPLPSLNFC</sequence>
<keyword evidence="3 5" id="KW-0371">Homeobox</keyword>
<evidence type="ECO:0000256" key="4">
    <source>
        <dbReference type="ARBA" id="ARBA00023242"/>
    </source>
</evidence>
<protein>
    <recommendedName>
        <fullName evidence="8">Homeobox domain-containing protein</fullName>
    </recommendedName>
</protein>
<evidence type="ECO:0000256" key="2">
    <source>
        <dbReference type="ARBA" id="ARBA00023125"/>
    </source>
</evidence>
<dbReference type="PANTHER" id="PTHR46123:SF7">
    <property type="entry name" value="DOUBLE HOMEOBOX PROTEIN A"/>
    <property type="match status" value="1"/>
</dbReference>
<feature type="DNA-binding region" description="Homeobox" evidence="5">
    <location>
        <begin position="15"/>
        <end position="74"/>
    </location>
</feature>
<feature type="DNA-binding region" description="Homeobox" evidence="5">
    <location>
        <begin position="102"/>
        <end position="161"/>
    </location>
</feature>
<feature type="region of interest" description="Disordered" evidence="7">
    <location>
        <begin position="209"/>
        <end position="231"/>
    </location>
</feature>
<evidence type="ECO:0000313" key="10">
    <source>
        <dbReference type="Proteomes" id="UP000662637"/>
    </source>
</evidence>
<reference evidence="9" key="1">
    <citation type="submission" date="2020-08" db="EMBL/GenBank/DDBJ databases">
        <authorList>
            <person name="Shumante A."/>
            <person name="Zimin A.V."/>
            <person name="Puiu D."/>
            <person name="Salzberg S.L."/>
        </authorList>
    </citation>
    <scope>NUCLEOTIDE SEQUENCE</scope>
    <source>
        <strain evidence="9">WC2-LM</strain>
        <tissue evidence="9">Liver</tissue>
    </source>
</reference>
<dbReference type="GO" id="GO:0005634">
    <property type="term" value="C:nucleus"/>
    <property type="evidence" value="ECO:0007669"/>
    <property type="project" value="UniProtKB-SubCell"/>
</dbReference>
<dbReference type="CDD" id="cd00086">
    <property type="entry name" value="homeodomain"/>
    <property type="match status" value="2"/>
</dbReference>
<feature type="region of interest" description="Disordered" evidence="7">
    <location>
        <begin position="162"/>
        <end position="188"/>
    </location>
</feature>
<feature type="domain" description="Homeobox" evidence="8">
    <location>
        <begin position="13"/>
        <end position="73"/>
    </location>
</feature>
<comment type="subcellular location">
    <subcellularLocation>
        <location evidence="1 5 6">Nucleus</location>
    </subcellularLocation>
</comment>
<dbReference type="PROSITE" id="PS50071">
    <property type="entry name" value="HOMEOBOX_2"/>
    <property type="match status" value="2"/>
</dbReference>
<gene>
    <name evidence="9" type="ORF">GHT09_009831</name>
</gene>
<dbReference type="GO" id="GO:0000981">
    <property type="term" value="F:DNA-binding transcription factor activity, RNA polymerase II-specific"/>
    <property type="evidence" value="ECO:0007669"/>
    <property type="project" value="TreeGrafter"/>
</dbReference>
<evidence type="ECO:0000313" key="9">
    <source>
        <dbReference type="EMBL" id="KAF7479039.1"/>
    </source>
</evidence>
<accession>A0A834V2A7</accession>
<keyword evidence="4 5" id="KW-0539">Nucleus</keyword>
<dbReference type="Pfam" id="PF00046">
    <property type="entry name" value="Homeodomain"/>
    <property type="match status" value="2"/>
</dbReference>
<feature type="region of interest" description="Disordered" evidence="7">
    <location>
        <begin position="80"/>
        <end position="99"/>
    </location>
</feature>
<organism evidence="9 10">
    <name type="scientific">Marmota monax</name>
    <name type="common">Woodchuck</name>
    <dbReference type="NCBI Taxonomy" id="9995"/>
    <lineage>
        <taxon>Eukaryota</taxon>
        <taxon>Metazoa</taxon>
        <taxon>Chordata</taxon>
        <taxon>Craniata</taxon>
        <taxon>Vertebrata</taxon>
        <taxon>Euteleostomi</taxon>
        <taxon>Mammalia</taxon>
        <taxon>Eutheria</taxon>
        <taxon>Euarchontoglires</taxon>
        <taxon>Glires</taxon>
        <taxon>Rodentia</taxon>
        <taxon>Sciuromorpha</taxon>
        <taxon>Sciuridae</taxon>
        <taxon>Xerinae</taxon>
        <taxon>Marmotini</taxon>
        <taxon>Marmota</taxon>
    </lineage>
</organism>
<dbReference type="SUPFAM" id="SSF46689">
    <property type="entry name" value="Homeodomain-like"/>
    <property type="match status" value="2"/>
</dbReference>
<evidence type="ECO:0000256" key="3">
    <source>
        <dbReference type="ARBA" id="ARBA00023155"/>
    </source>
</evidence>
<evidence type="ECO:0000256" key="5">
    <source>
        <dbReference type="PROSITE-ProRule" id="PRU00108"/>
    </source>
</evidence>
<dbReference type="InterPro" id="IPR009057">
    <property type="entry name" value="Homeodomain-like_sf"/>
</dbReference>
<comment type="caution">
    <text evidence="9">The sequence shown here is derived from an EMBL/GenBank/DDBJ whole genome shotgun (WGS) entry which is preliminary data.</text>
</comment>
<dbReference type="SMART" id="SM00389">
    <property type="entry name" value="HOX"/>
    <property type="match status" value="2"/>
</dbReference>
<dbReference type="GO" id="GO:0000977">
    <property type="term" value="F:RNA polymerase II transcription regulatory region sequence-specific DNA binding"/>
    <property type="evidence" value="ECO:0007669"/>
    <property type="project" value="TreeGrafter"/>
</dbReference>
<evidence type="ECO:0000259" key="8">
    <source>
        <dbReference type="PROSITE" id="PS50071"/>
    </source>
</evidence>
<dbReference type="EMBL" id="WJEC01001353">
    <property type="protein sequence ID" value="KAF7479039.1"/>
    <property type="molecule type" value="Genomic_DNA"/>
</dbReference>
<evidence type="ECO:0000256" key="1">
    <source>
        <dbReference type="ARBA" id="ARBA00004123"/>
    </source>
</evidence>
<evidence type="ECO:0000256" key="6">
    <source>
        <dbReference type="RuleBase" id="RU000682"/>
    </source>
</evidence>
<dbReference type="PANTHER" id="PTHR46123">
    <property type="entry name" value="MIX-TYPE HOMEOBOX GENE 1-RELATED"/>
    <property type="match status" value="1"/>
</dbReference>
<keyword evidence="2 5" id="KW-0238">DNA-binding</keyword>
<dbReference type="Gene3D" id="1.10.10.60">
    <property type="entry name" value="Homeodomain-like"/>
    <property type="match status" value="2"/>
</dbReference>
<name>A0A834V2A7_MARMO</name>
<evidence type="ECO:0000256" key="7">
    <source>
        <dbReference type="SAM" id="MobiDB-lite"/>
    </source>
</evidence>